<protein>
    <submittedName>
        <fullName evidence="4">Arylsulfatase A</fullName>
    </submittedName>
</protein>
<dbReference type="SUPFAM" id="SSF53649">
    <property type="entry name" value="Alkaline phosphatase-like"/>
    <property type="match status" value="1"/>
</dbReference>
<dbReference type="Gene3D" id="3.40.720.10">
    <property type="entry name" value="Alkaline Phosphatase, subunit A"/>
    <property type="match status" value="1"/>
</dbReference>
<feature type="domain" description="Sulfatase N-terminal" evidence="3">
    <location>
        <begin position="38"/>
        <end position="397"/>
    </location>
</feature>
<evidence type="ECO:0000313" key="4">
    <source>
        <dbReference type="EMBL" id="SDL49801.1"/>
    </source>
</evidence>
<evidence type="ECO:0000256" key="1">
    <source>
        <dbReference type="ARBA" id="ARBA00008779"/>
    </source>
</evidence>
<dbReference type="InterPro" id="IPR024607">
    <property type="entry name" value="Sulfatase_CS"/>
</dbReference>
<dbReference type="Pfam" id="PF00884">
    <property type="entry name" value="Sulfatase"/>
    <property type="match status" value="1"/>
</dbReference>
<name>A0A1G9KJB7_9FLAO</name>
<sequence length="530" mass="61217">MKFNKFIPLILSIGLVVLWINSVSFKRNEQKNHIKRKPNIIFLLSDDQRDNTFGAMGHPVLKTPNADKLIKEGVRFKNTYIAAPVCCPSRVSFFTGMYERVHGVGFSTKFQLTEDQWMQTYPQLLRSNGYYSGFVGKFGVEYYTFKGKASEKFDYWSAHDGWAEFWPKELENCRDYVDSKEDIITPIMGEKIGEFLDKIPTDQPFSLSVSFSVPHGSQIVSMYPDNELAAKGRIPANEYPKLKGIPFYDTMYRDKKITIPAETGTDPYVNIPKRMLDQSKGRATGTYIYDYSRESCKEHYIRYYQQISGMDKVIGDLMKSLKKKGLSDNTIIIFASDHGLLMGEYGMSGKALLYDMVEKIPCFIYDPRLPKNKKGITVDNLVSSLDITSTILDYAGIEPPANMQGKSLVPLINGEEKEWRNELFLESLFTGRDTPFSEGIRMGDWKYIRMYGHHEWSWEEQDVDFKSKKPEFEQLFNLKNDPREMHNLISEYDGSKILSELRNKTANYSEEKNLERKRYIQSNPSAIKAR</sequence>
<dbReference type="RefSeq" id="WP_089886004.1">
    <property type="nucleotide sequence ID" value="NZ_FNGV01000001.1"/>
</dbReference>
<comment type="similarity">
    <text evidence="1">Belongs to the sulfatase family.</text>
</comment>
<proteinExistence type="inferred from homology"/>
<dbReference type="AlphaFoldDB" id="A0A1G9KJB7"/>
<gene>
    <name evidence="4" type="ORF">SAMN04488514_1011016</name>
</gene>
<organism evidence="4 5">
    <name type="scientific">Kriegella aquimaris</name>
    <dbReference type="NCBI Taxonomy" id="192904"/>
    <lineage>
        <taxon>Bacteria</taxon>
        <taxon>Pseudomonadati</taxon>
        <taxon>Bacteroidota</taxon>
        <taxon>Flavobacteriia</taxon>
        <taxon>Flavobacteriales</taxon>
        <taxon>Flavobacteriaceae</taxon>
        <taxon>Kriegella</taxon>
    </lineage>
</organism>
<dbReference type="GO" id="GO:0016787">
    <property type="term" value="F:hydrolase activity"/>
    <property type="evidence" value="ECO:0007669"/>
    <property type="project" value="UniProtKB-KW"/>
</dbReference>
<keyword evidence="5" id="KW-1185">Reference proteome</keyword>
<reference evidence="4 5" key="1">
    <citation type="submission" date="2016-10" db="EMBL/GenBank/DDBJ databases">
        <authorList>
            <person name="de Groot N.N."/>
        </authorList>
    </citation>
    <scope>NUCLEOTIDE SEQUENCE [LARGE SCALE GENOMIC DNA]</scope>
    <source>
        <strain evidence="4 5">DSM 19886</strain>
    </source>
</reference>
<dbReference type="InterPro" id="IPR052701">
    <property type="entry name" value="GAG_Ulvan_Degrading_Sulfatases"/>
</dbReference>
<dbReference type="InterPro" id="IPR017850">
    <property type="entry name" value="Alkaline_phosphatase_core_sf"/>
</dbReference>
<dbReference type="EMBL" id="FNGV01000001">
    <property type="protein sequence ID" value="SDL49801.1"/>
    <property type="molecule type" value="Genomic_DNA"/>
</dbReference>
<dbReference type="PROSITE" id="PS00523">
    <property type="entry name" value="SULFATASE_1"/>
    <property type="match status" value="1"/>
</dbReference>
<evidence type="ECO:0000259" key="3">
    <source>
        <dbReference type="Pfam" id="PF00884"/>
    </source>
</evidence>
<dbReference type="OrthoDB" id="9789742at2"/>
<dbReference type="Proteomes" id="UP000199440">
    <property type="component" value="Unassembled WGS sequence"/>
</dbReference>
<dbReference type="STRING" id="192904.SAMN04488514_1011016"/>
<dbReference type="InterPro" id="IPR000917">
    <property type="entry name" value="Sulfatase_N"/>
</dbReference>
<accession>A0A1G9KJB7</accession>
<dbReference type="PANTHER" id="PTHR43751">
    <property type="entry name" value="SULFATASE"/>
    <property type="match status" value="1"/>
</dbReference>
<evidence type="ECO:0000313" key="5">
    <source>
        <dbReference type="Proteomes" id="UP000199440"/>
    </source>
</evidence>
<keyword evidence="2" id="KW-0378">Hydrolase</keyword>
<evidence type="ECO:0000256" key="2">
    <source>
        <dbReference type="ARBA" id="ARBA00022801"/>
    </source>
</evidence>
<dbReference type="PANTHER" id="PTHR43751:SF1">
    <property type="entry name" value="SULFATASE ATSG-RELATED"/>
    <property type="match status" value="1"/>
</dbReference>